<dbReference type="InterPro" id="IPR055180">
    <property type="entry name" value="HsdR_RecA-like_helicase_dom_2"/>
</dbReference>
<dbReference type="EC" id="3.1.21.3" evidence="3"/>
<dbReference type="InterPro" id="IPR004473">
    <property type="entry name" value="Restrct_endonuc_typeI_HsdR"/>
</dbReference>
<dbReference type="Gene3D" id="3.40.50.300">
    <property type="entry name" value="P-loop containing nucleotide triphosphate hydrolases"/>
    <property type="match status" value="2"/>
</dbReference>
<dbReference type="EMBL" id="JAGGMV010000004">
    <property type="protein sequence ID" value="MBP2202011.1"/>
    <property type="molecule type" value="Genomic_DNA"/>
</dbReference>
<accession>A0A8J7RN91</accession>
<dbReference type="Pfam" id="PF18766">
    <property type="entry name" value="SWI2_SNF2"/>
    <property type="match status" value="1"/>
</dbReference>
<keyword evidence="10" id="KW-0238">DNA-binding</keyword>
<evidence type="ECO:0000256" key="4">
    <source>
        <dbReference type="ARBA" id="ARBA00022722"/>
    </source>
</evidence>
<comment type="caution">
    <text evidence="12">The sequence shown here is derived from an EMBL/GenBank/DDBJ whole genome shotgun (WGS) entry which is preliminary data.</text>
</comment>
<dbReference type="NCBIfam" id="TIGR00348">
    <property type="entry name" value="hsdR"/>
    <property type="match status" value="1"/>
</dbReference>
<dbReference type="CDD" id="cd18030">
    <property type="entry name" value="DEXHc_RE_I_HsdR"/>
    <property type="match status" value="1"/>
</dbReference>
<dbReference type="RefSeq" id="WP_209591527.1">
    <property type="nucleotide sequence ID" value="NZ_JAGGMV010000004.1"/>
</dbReference>
<evidence type="ECO:0000259" key="11">
    <source>
        <dbReference type="PROSITE" id="PS51192"/>
    </source>
</evidence>
<dbReference type="AlphaFoldDB" id="A0A8J7RN91"/>
<dbReference type="SMART" id="SM00487">
    <property type="entry name" value="DEXDc"/>
    <property type="match status" value="1"/>
</dbReference>
<dbReference type="CDD" id="cd18800">
    <property type="entry name" value="SF2_C_EcoR124I-like"/>
    <property type="match status" value="1"/>
</dbReference>
<dbReference type="Proteomes" id="UP000740329">
    <property type="component" value="Unassembled WGS sequence"/>
</dbReference>
<keyword evidence="7" id="KW-0255">Endonuclease</keyword>
<sequence length="1006" mass="116889">MSYKENNWENAVIELFCNLGYNHYSGYKINRDTHKPYYEDMLRESLESINSNLPQEAIEEAIYKITNYDTNKLLEVNEIFTEYMQNGVTVAYRHDGENKNDIVKLIDYENVDKNNFCVINQWTIEEYDKRRPDVIVFINGLPLVVIELKSCSREETDVSEAYNQLRNYMHDIPSLFNYNAFCVISDLAVSKAGTITSDEERFMEWKTIDGTYESKKAVDFKTLFYGMFEKNRLLDIIKDYVLYLHDTDNNKKILAGYHQYFAVKKALLRTEEAVNKGDGKCGIFWHTQGSGKSLSMVFYTKILQQYLNHPTVVVITDRTDLDEQLYGTFSKSKKYLRQTPQKAKSRADLKELLDGRVSNGIIFTTIQKFEESEEPLSNRNDIILIADEAHRSQYGLSEKIDAKTGKIKSGYARLIRNSLPNAGFIGFTGTPISTKDRDTIEVFGDYIDIYDMTQAVEDGATRPIFYENRVVKLNLDEATLKKLDIEYTKLEQVSDDYSVEKSKQENATIKTIMGAEETVNTLCNDIINHYEDRKDLLTGKAMVVAYSRDIAIKMYKKFLEIRPEWTDKLKVVITGDNKDPEEWKELTGTKAYREELSKEFKNDESDLKIVIVVDMWLTGFDLPSLATMYMCKQMRGHDLIQAIARVNRVYKNKEGGLVVDYAGIASHLKIAMHDFTSRDRKNYQNNDISKTALPKFLDLLDICRDEFFYKFNYRKFLTGSDLERAEIIAEGINHILENEEKSKEYIKQSTLLKQANSLCRSLITEEQRLEYAFFSAVRVGVIKLTNKKTETIKTINENIAELLKQSIKSEGVINIFGENTVEISIFDEKFLKEVSNMKHKNISAELLKKLLSEKVRAYQKTNLVKSELFSTKLQRIMNLYRNKQITNVEVIEQLLQLAKEIKEDSLNGEKLGLSLDEKAFYDALTKPEAVKDFYKNEELINITKELTEKLNENKTIDWYKKETARGSMRKMVKRLLKKYKYPPEEMDYAINTVISQCEFWADNQYK</sequence>
<keyword evidence="9" id="KW-0067">ATP-binding</keyword>
<evidence type="ECO:0000256" key="8">
    <source>
        <dbReference type="ARBA" id="ARBA00022801"/>
    </source>
</evidence>
<keyword evidence="6" id="KW-0680">Restriction system</keyword>
<evidence type="ECO:0000313" key="12">
    <source>
        <dbReference type="EMBL" id="MBP2202011.1"/>
    </source>
</evidence>
<keyword evidence="4" id="KW-0540">Nuclease</keyword>
<dbReference type="PANTHER" id="PTHR30195:SF15">
    <property type="entry name" value="TYPE I RESTRICTION ENZYME HINDI ENDONUCLEASE SUBUNIT"/>
    <property type="match status" value="1"/>
</dbReference>
<evidence type="ECO:0000256" key="5">
    <source>
        <dbReference type="ARBA" id="ARBA00022741"/>
    </source>
</evidence>
<evidence type="ECO:0000256" key="9">
    <source>
        <dbReference type="ARBA" id="ARBA00022840"/>
    </source>
</evidence>
<organism evidence="12 13">
    <name type="scientific">Methanococcus voltae</name>
    <dbReference type="NCBI Taxonomy" id="2188"/>
    <lineage>
        <taxon>Archaea</taxon>
        <taxon>Methanobacteriati</taxon>
        <taxon>Methanobacteriota</taxon>
        <taxon>Methanomada group</taxon>
        <taxon>Methanococci</taxon>
        <taxon>Methanococcales</taxon>
        <taxon>Methanococcaceae</taxon>
        <taxon>Methanococcus</taxon>
    </lineage>
</organism>
<name>A0A8J7RN91_METVO</name>
<comment type="similarity">
    <text evidence="2">Belongs to the HsdR family.</text>
</comment>
<dbReference type="CDD" id="cd22332">
    <property type="entry name" value="HsdR_N"/>
    <property type="match status" value="1"/>
</dbReference>
<dbReference type="GO" id="GO:0009035">
    <property type="term" value="F:type I site-specific deoxyribonuclease activity"/>
    <property type="evidence" value="ECO:0007669"/>
    <property type="project" value="UniProtKB-EC"/>
</dbReference>
<dbReference type="Pfam" id="PF22679">
    <property type="entry name" value="T1R_D3-like"/>
    <property type="match status" value="1"/>
</dbReference>
<dbReference type="GO" id="GO:0003677">
    <property type="term" value="F:DNA binding"/>
    <property type="evidence" value="ECO:0007669"/>
    <property type="project" value="UniProtKB-KW"/>
</dbReference>
<dbReference type="Pfam" id="PF04313">
    <property type="entry name" value="HSDR_N"/>
    <property type="match status" value="1"/>
</dbReference>
<dbReference type="InterPro" id="IPR027417">
    <property type="entry name" value="P-loop_NTPase"/>
</dbReference>
<dbReference type="InterPro" id="IPR007409">
    <property type="entry name" value="Restrct_endonuc_type1_HsdR_N"/>
</dbReference>
<dbReference type="InterPro" id="IPR051268">
    <property type="entry name" value="Type-I_R_enzyme_R_subunit"/>
</dbReference>
<dbReference type="Gene3D" id="3.90.1570.50">
    <property type="match status" value="1"/>
</dbReference>
<dbReference type="PANTHER" id="PTHR30195">
    <property type="entry name" value="TYPE I SITE-SPECIFIC DEOXYRIBONUCLEASE PROTEIN SUBUNIT M AND R"/>
    <property type="match status" value="1"/>
</dbReference>
<dbReference type="InterPro" id="IPR021810">
    <property type="entry name" value="T1RH-like_C"/>
</dbReference>
<dbReference type="GO" id="GO:0120545">
    <property type="term" value="F:nucleic acid conformation isomerase activity"/>
    <property type="evidence" value="ECO:0007669"/>
    <property type="project" value="UniProtKB-ARBA"/>
</dbReference>
<dbReference type="Pfam" id="PF11867">
    <property type="entry name" value="T1RH-like_C"/>
    <property type="match status" value="1"/>
</dbReference>
<evidence type="ECO:0000256" key="2">
    <source>
        <dbReference type="ARBA" id="ARBA00008598"/>
    </source>
</evidence>
<dbReference type="InterPro" id="IPR040980">
    <property type="entry name" value="SWI2_SNF2"/>
</dbReference>
<evidence type="ECO:0000256" key="10">
    <source>
        <dbReference type="ARBA" id="ARBA00023125"/>
    </source>
</evidence>
<proteinExistence type="inferred from homology"/>
<keyword evidence="8 12" id="KW-0378">Hydrolase</keyword>
<dbReference type="InterPro" id="IPR014001">
    <property type="entry name" value="Helicase_ATP-bd"/>
</dbReference>
<dbReference type="GO" id="GO:0009307">
    <property type="term" value="P:DNA restriction-modification system"/>
    <property type="evidence" value="ECO:0007669"/>
    <property type="project" value="UniProtKB-KW"/>
</dbReference>
<gene>
    <name evidence="12" type="ORF">J3E07_001451</name>
</gene>
<dbReference type="SUPFAM" id="SSF52540">
    <property type="entry name" value="P-loop containing nucleoside triphosphate hydrolases"/>
    <property type="match status" value="2"/>
</dbReference>
<evidence type="ECO:0000313" key="13">
    <source>
        <dbReference type="Proteomes" id="UP000740329"/>
    </source>
</evidence>
<evidence type="ECO:0000256" key="1">
    <source>
        <dbReference type="ARBA" id="ARBA00000851"/>
    </source>
</evidence>
<feature type="domain" description="Helicase ATP-binding" evidence="11">
    <location>
        <begin position="273"/>
        <end position="449"/>
    </location>
</feature>
<reference evidence="12" key="1">
    <citation type="submission" date="2021-03" db="EMBL/GenBank/DDBJ databases">
        <title>Genomic Encyclopedia of Type Strains, Phase IV (KMG-V): Genome sequencing to study the core and pangenomes of soil and plant-associated prokaryotes.</title>
        <authorList>
            <person name="Whitman W."/>
        </authorList>
    </citation>
    <scope>NUCLEOTIDE SEQUENCE</scope>
    <source>
        <strain evidence="12">C4</strain>
    </source>
</reference>
<evidence type="ECO:0000256" key="6">
    <source>
        <dbReference type="ARBA" id="ARBA00022747"/>
    </source>
</evidence>
<dbReference type="GO" id="GO:0005524">
    <property type="term" value="F:ATP binding"/>
    <property type="evidence" value="ECO:0007669"/>
    <property type="project" value="UniProtKB-KW"/>
</dbReference>
<dbReference type="PROSITE" id="PS51192">
    <property type="entry name" value="HELICASE_ATP_BIND_1"/>
    <property type="match status" value="1"/>
</dbReference>
<comment type="catalytic activity">
    <reaction evidence="1">
        <text>Endonucleolytic cleavage of DNA to give random double-stranded fragments with terminal 5'-phosphates, ATP is simultaneously hydrolyzed.</text>
        <dbReference type="EC" id="3.1.21.3"/>
    </reaction>
</comment>
<keyword evidence="5" id="KW-0547">Nucleotide-binding</keyword>
<protein>
    <recommendedName>
        <fullName evidence="3">type I site-specific deoxyribonuclease</fullName>
        <ecNumber evidence="3">3.1.21.3</ecNumber>
    </recommendedName>
</protein>
<evidence type="ECO:0000256" key="3">
    <source>
        <dbReference type="ARBA" id="ARBA00012654"/>
    </source>
</evidence>
<evidence type="ECO:0000256" key="7">
    <source>
        <dbReference type="ARBA" id="ARBA00022759"/>
    </source>
</evidence>